<feature type="region of interest" description="Disordered" evidence="1">
    <location>
        <begin position="167"/>
        <end position="209"/>
    </location>
</feature>
<dbReference type="EMBL" id="CM000838">
    <property type="protein sequence ID" value="KRH58135.1"/>
    <property type="molecule type" value="Genomic_DNA"/>
</dbReference>
<dbReference type="Proteomes" id="UP000008827">
    <property type="component" value="Chromosome 5"/>
</dbReference>
<reference evidence="2" key="3">
    <citation type="submission" date="2018-07" db="EMBL/GenBank/DDBJ databases">
        <title>WGS assembly of Glycine max.</title>
        <authorList>
            <person name="Schmutz J."/>
            <person name="Cannon S."/>
            <person name="Schlueter J."/>
            <person name="Ma J."/>
            <person name="Mitros T."/>
            <person name="Nelson W."/>
            <person name="Hyten D."/>
            <person name="Song Q."/>
            <person name="Thelen J."/>
            <person name="Cheng J."/>
            <person name="Xu D."/>
            <person name="Hellsten U."/>
            <person name="May G."/>
            <person name="Yu Y."/>
            <person name="Sakurai T."/>
            <person name="Umezawa T."/>
            <person name="Bhattacharyya M."/>
            <person name="Sandhu D."/>
            <person name="Valliyodan B."/>
            <person name="Lindquist E."/>
            <person name="Peto M."/>
            <person name="Grant D."/>
            <person name="Shu S."/>
            <person name="Goodstein D."/>
            <person name="Barry K."/>
            <person name="Futrell-Griggs M."/>
            <person name="Abernathy B."/>
            <person name="Du J."/>
            <person name="Tian Z."/>
            <person name="Zhu L."/>
            <person name="Gill N."/>
            <person name="Joshi T."/>
            <person name="Libault M."/>
            <person name="Sethuraman A."/>
            <person name="Zhang X."/>
            <person name="Shinozaki K."/>
            <person name="Nguyen H."/>
            <person name="Wing R."/>
            <person name="Cregan P."/>
            <person name="Specht J."/>
            <person name="Grimwood J."/>
            <person name="Rokhsar D."/>
            <person name="Stacey G."/>
            <person name="Shoemaker R."/>
            <person name="Jackson S."/>
        </authorList>
    </citation>
    <scope>NUCLEOTIDE SEQUENCE</scope>
    <source>
        <tissue evidence="2">Callus</tissue>
    </source>
</reference>
<reference evidence="2 3" key="1">
    <citation type="journal article" date="2010" name="Nature">
        <title>Genome sequence of the palaeopolyploid soybean.</title>
        <authorList>
            <person name="Schmutz J."/>
            <person name="Cannon S.B."/>
            <person name="Schlueter J."/>
            <person name="Ma J."/>
            <person name="Mitros T."/>
            <person name="Nelson W."/>
            <person name="Hyten D.L."/>
            <person name="Song Q."/>
            <person name="Thelen J.J."/>
            <person name="Cheng J."/>
            <person name="Xu D."/>
            <person name="Hellsten U."/>
            <person name="May G.D."/>
            <person name="Yu Y."/>
            <person name="Sakurai T."/>
            <person name="Umezawa T."/>
            <person name="Bhattacharyya M.K."/>
            <person name="Sandhu D."/>
            <person name="Valliyodan B."/>
            <person name="Lindquist E."/>
            <person name="Peto M."/>
            <person name="Grant D."/>
            <person name="Shu S."/>
            <person name="Goodstein D."/>
            <person name="Barry K."/>
            <person name="Futrell-Griggs M."/>
            <person name="Abernathy B."/>
            <person name="Du J."/>
            <person name="Tian Z."/>
            <person name="Zhu L."/>
            <person name="Gill N."/>
            <person name="Joshi T."/>
            <person name="Libault M."/>
            <person name="Sethuraman A."/>
            <person name="Zhang X.-C."/>
            <person name="Shinozaki K."/>
            <person name="Nguyen H.T."/>
            <person name="Wing R.A."/>
            <person name="Cregan P."/>
            <person name="Specht J."/>
            <person name="Grimwood J."/>
            <person name="Rokhsar D."/>
            <person name="Stacey G."/>
            <person name="Shoemaker R.C."/>
            <person name="Jackson S.A."/>
        </authorList>
    </citation>
    <scope>NUCLEOTIDE SEQUENCE [LARGE SCALE GENOMIC DNA]</scope>
    <source>
        <strain evidence="3">cv. Williams 82</strain>
        <tissue evidence="2">Callus</tissue>
    </source>
</reference>
<protein>
    <recommendedName>
        <fullName evidence="5">No apical meristem-associated C-terminal domain-containing protein</fullName>
    </recommendedName>
</protein>
<dbReference type="EnsemblPlants" id="KRH58135">
    <property type="protein sequence ID" value="KRH58135"/>
    <property type="gene ID" value="GLYMA_05G106600"/>
</dbReference>
<dbReference type="SMR" id="A0A0R0JTW2"/>
<name>A0A0R0JTW2_SOYBN</name>
<dbReference type="Gramene" id="KRH58135">
    <property type="protein sequence ID" value="KRH58135"/>
    <property type="gene ID" value="GLYMA_05G106600"/>
</dbReference>
<feature type="region of interest" description="Disordered" evidence="1">
    <location>
        <begin position="241"/>
        <end position="265"/>
    </location>
</feature>
<evidence type="ECO:0000313" key="3">
    <source>
        <dbReference type="EnsemblPlants" id="KRH58135"/>
    </source>
</evidence>
<reference evidence="3" key="2">
    <citation type="submission" date="2018-02" db="UniProtKB">
        <authorList>
            <consortium name="EnsemblPlants"/>
        </authorList>
    </citation>
    <scope>IDENTIFICATION</scope>
    <source>
        <strain evidence="3">Williams 82</strain>
    </source>
</reference>
<keyword evidence="4" id="KW-1185">Reference proteome</keyword>
<dbReference type="AlphaFoldDB" id="A0A0R0JTW2"/>
<dbReference type="PANTHER" id="PTHR45023">
    <property type="match status" value="1"/>
</dbReference>
<proteinExistence type="predicted"/>
<organism evidence="2">
    <name type="scientific">Glycine max</name>
    <name type="common">Soybean</name>
    <name type="synonym">Glycine hispida</name>
    <dbReference type="NCBI Taxonomy" id="3847"/>
    <lineage>
        <taxon>Eukaryota</taxon>
        <taxon>Viridiplantae</taxon>
        <taxon>Streptophyta</taxon>
        <taxon>Embryophyta</taxon>
        <taxon>Tracheophyta</taxon>
        <taxon>Spermatophyta</taxon>
        <taxon>Magnoliopsida</taxon>
        <taxon>eudicotyledons</taxon>
        <taxon>Gunneridae</taxon>
        <taxon>Pentapetalae</taxon>
        <taxon>rosids</taxon>
        <taxon>fabids</taxon>
        <taxon>Fabales</taxon>
        <taxon>Fabaceae</taxon>
        <taxon>Papilionoideae</taxon>
        <taxon>50 kb inversion clade</taxon>
        <taxon>NPAAA clade</taxon>
        <taxon>indigoferoid/millettioid clade</taxon>
        <taxon>Phaseoleae</taxon>
        <taxon>Glycine</taxon>
        <taxon>Glycine subgen. Soja</taxon>
    </lineage>
</organism>
<evidence type="ECO:0000313" key="2">
    <source>
        <dbReference type="EMBL" id="KRH58135.1"/>
    </source>
</evidence>
<sequence length="265" mass="30304">MNPWFNFMPNSQVPTNPNFPNNPNPNMINFQYPTLPFHPYPPINPCMDQGSSIGTSNKQCNEMEYNTPSDFTSKSQVPPFSIQVGSENMRLIKYVKKNLACYKQACQRMKSRGSETNIMRDAHAIYLQDVKQSFKLETVWLIVGKESKWLAQFERFSKRTKVFSYGDYSSSSNLDAPSSYEPTSPTMEHPVGAKATKRKAKEKDIDKEKSSDVVDLTTMGDIIKTKVKAIEDLACARQHHNKLKEKRDVDKGKRDRLSNPLRGYC</sequence>
<dbReference type="STRING" id="3847.A0A0R0JTW2"/>
<evidence type="ECO:0000256" key="1">
    <source>
        <dbReference type="SAM" id="MobiDB-lite"/>
    </source>
</evidence>
<dbReference type="PANTHER" id="PTHR45023:SF4">
    <property type="entry name" value="GLYCINE-RICH PROTEIN-RELATED"/>
    <property type="match status" value="1"/>
</dbReference>
<dbReference type="InParanoid" id="A0A0R0JTW2"/>
<feature type="compositionally biased region" description="Polar residues" evidence="1">
    <location>
        <begin position="167"/>
        <end position="186"/>
    </location>
</feature>
<gene>
    <name evidence="2" type="ORF">GLYMA_05G106600</name>
</gene>
<accession>A0A0R0JTW2</accession>
<evidence type="ECO:0000313" key="4">
    <source>
        <dbReference type="Proteomes" id="UP000008827"/>
    </source>
</evidence>
<feature type="compositionally biased region" description="Basic and acidic residues" evidence="1">
    <location>
        <begin position="245"/>
        <end position="257"/>
    </location>
</feature>
<evidence type="ECO:0008006" key="5">
    <source>
        <dbReference type="Google" id="ProtNLM"/>
    </source>
</evidence>